<dbReference type="RefSeq" id="WP_251261731.1">
    <property type="nucleotide sequence ID" value="NZ_JAMQGP010000004.1"/>
</dbReference>
<name>A0AA41W7C8_9GAMM</name>
<feature type="transmembrane region" description="Helical" evidence="1">
    <location>
        <begin position="344"/>
        <end position="361"/>
    </location>
</feature>
<feature type="transmembrane region" description="Helical" evidence="1">
    <location>
        <begin position="118"/>
        <end position="136"/>
    </location>
</feature>
<reference evidence="3 4" key="1">
    <citation type="journal article" date="2013" name="Antonie Van Leeuwenhoek">
        <title>Echinimonas agarilytica gen. nov., sp. nov., a new gammaproteobacterium isolated from the sea urchin Strongylocentrotus intermedius.</title>
        <authorList>
            <person name="Nedashkovskaya O.I."/>
            <person name="Stenkova A.M."/>
            <person name="Zhukova N.V."/>
            <person name="Van Trappen S."/>
            <person name="Lee J.S."/>
            <person name="Kim S.B."/>
        </authorList>
    </citation>
    <scope>NUCLEOTIDE SEQUENCE [LARGE SCALE GENOMIC DNA]</scope>
    <source>
        <strain evidence="3 4">KMM 6351</strain>
    </source>
</reference>
<evidence type="ECO:0000313" key="3">
    <source>
        <dbReference type="EMBL" id="MCM2680314.1"/>
    </source>
</evidence>
<feature type="transmembrane region" description="Helical" evidence="1">
    <location>
        <begin position="57"/>
        <end position="79"/>
    </location>
</feature>
<dbReference type="PANTHER" id="PTHR40407">
    <property type="entry name" value="MEMBRANE PROTEIN-LIKE PROTEIN"/>
    <property type="match status" value="1"/>
</dbReference>
<feature type="transmembrane region" description="Helical" evidence="1">
    <location>
        <begin position="225"/>
        <end position="243"/>
    </location>
</feature>
<dbReference type="EMBL" id="JAMQGP010000004">
    <property type="protein sequence ID" value="MCM2680314.1"/>
    <property type="molecule type" value="Genomic_DNA"/>
</dbReference>
<organism evidence="3 4">
    <name type="scientific">Echinimonas agarilytica</name>
    <dbReference type="NCBI Taxonomy" id="1215918"/>
    <lineage>
        <taxon>Bacteria</taxon>
        <taxon>Pseudomonadati</taxon>
        <taxon>Pseudomonadota</taxon>
        <taxon>Gammaproteobacteria</taxon>
        <taxon>Alteromonadales</taxon>
        <taxon>Echinimonadaceae</taxon>
        <taxon>Echinimonas</taxon>
    </lineage>
</organism>
<gene>
    <name evidence="3" type="ORF">NAF29_11615</name>
</gene>
<feature type="transmembrane region" description="Helical" evidence="1">
    <location>
        <begin position="91"/>
        <end position="112"/>
    </location>
</feature>
<sequence>MTSTSKPSRISSIDVLRGLVMLIMLIDHVRERFYLHQQVADPMDIQATDPSLFFTRLSAHLCAPIFVFLTGLSAWLYANPKTGAPRPVGQFLLKRGLLLIALEMTVVNFSWFGAYHTLYLQVIWAIGISMISLAALSYLPRLWIGVIGALIVFGHNALTPISFAPDETGYWLWTILHDRDYLVTDAVINVRASYPVLPWIGVIALGYFAGPLFKASLPSSQRKSWLVALGLSALACLLLLRGFNIYGETVAWQSQANLMLTTMDFLNFTKYPPSLDFLLFTVGIGLLLLAVFEHWSSPVWQILRTFGRAPMFFYIVHLYVLLLLYWAMLAAFGPNVGDYFGFNAMWQIWLMTATLGFAMYFPTRAFGRYKHQGHSTWAKYF</sequence>
<keyword evidence="1" id="KW-0812">Transmembrane</keyword>
<keyword evidence="4" id="KW-1185">Reference proteome</keyword>
<dbReference type="Proteomes" id="UP001165393">
    <property type="component" value="Unassembled WGS sequence"/>
</dbReference>
<feature type="transmembrane region" description="Helical" evidence="1">
    <location>
        <begin position="143"/>
        <end position="163"/>
    </location>
</feature>
<dbReference type="AlphaFoldDB" id="A0AA41W7C8"/>
<feature type="domain" description="Heparan-alpha-glucosaminide N-acetyltransferase catalytic" evidence="2">
    <location>
        <begin position="9"/>
        <end position="225"/>
    </location>
</feature>
<feature type="transmembrane region" description="Helical" evidence="1">
    <location>
        <begin position="196"/>
        <end position="213"/>
    </location>
</feature>
<dbReference type="InterPro" id="IPR012429">
    <property type="entry name" value="HGSNAT_cat"/>
</dbReference>
<evidence type="ECO:0000256" key="1">
    <source>
        <dbReference type="SAM" id="Phobius"/>
    </source>
</evidence>
<protein>
    <submittedName>
        <fullName evidence="3">Heparan-alpha-glucosaminide N-acetyltransferase domain-containing protein</fullName>
    </submittedName>
</protein>
<proteinExistence type="predicted"/>
<dbReference type="Pfam" id="PF07786">
    <property type="entry name" value="HGSNAT_cat"/>
    <property type="match status" value="1"/>
</dbReference>
<evidence type="ECO:0000259" key="2">
    <source>
        <dbReference type="Pfam" id="PF07786"/>
    </source>
</evidence>
<dbReference type="PANTHER" id="PTHR40407:SF1">
    <property type="entry name" value="HEPARAN-ALPHA-GLUCOSAMINIDE N-ACETYLTRANSFERASE CATALYTIC DOMAIN-CONTAINING PROTEIN"/>
    <property type="match status" value="1"/>
</dbReference>
<feature type="transmembrane region" description="Helical" evidence="1">
    <location>
        <begin position="274"/>
        <end position="292"/>
    </location>
</feature>
<comment type="caution">
    <text evidence="3">The sequence shown here is derived from an EMBL/GenBank/DDBJ whole genome shotgun (WGS) entry which is preliminary data.</text>
</comment>
<evidence type="ECO:0000313" key="4">
    <source>
        <dbReference type="Proteomes" id="UP001165393"/>
    </source>
</evidence>
<keyword evidence="1" id="KW-0472">Membrane</keyword>
<accession>A0AA41W7C8</accession>
<keyword evidence="1" id="KW-1133">Transmembrane helix</keyword>
<feature type="transmembrane region" description="Helical" evidence="1">
    <location>
        <begin position="312"/>
        <end position="332"/>
    </location>
</feature>